<organism evidence="1 2">
    <name type="scientific">Carnegiea gigantea</name>
    <dbReference type="NCBI Taxonomy" id="171969"/>
    <lineage>
        <taxon>Eukaryota</taxon>
        <taxon>Viridiplantae</taxon>
        <taxon>Streptophyta</taxon>
        <taxon>Embryophyta</taxon>
        <taxon>Tracheophyta</taxon>
        <taxon>Spermatophyta</taxon>
        <taxon>Magnoliopsida</taxon>
        <taxon>eudicotyledons</taxon>
        <taxon>Gunneridae</taxon>
        <taxon>Pentapetalae</taxon>
        <taxon>Caryophyllales</taxon>
        <taxon>Cactineae</taxon>
        <taxon>Cactaceae</taxon>
        <taxon>Cactoideae</taxon>
        <taxon>Echinocereeae</taxon>
        <taxon>Carnegiea</taxon>
    </lineage>
</organism>
<protein>
    <recommendedName>
        <fullName evidence="3">Vacuolar protein sorting-associated protein 62</fullName>
    </recommendedName>
</protein>
<comment type="caution">
    <text evidence="1">The sequence shown here is derived from an EMBL/GenBank/DDBJ whole genome shotgun (WGS) entry which is preliminary data.</text>
</comment>
<sequence>MFLRKFFNWDRAHLSPSLNIFSLPAPLPKWPQGRGFAIGRINLGEIQVAEITSFELIWGSHLSHDTSKCVSFYKPVGIPEGFFCLGHYCQVNNKPLNGYVLVARDLMSVENNNGEPGLAPALAMPVDYSLVWNSDDGIGTNDQPGYFWLPVPPAGYKALGFVVMNKPDKPELDEVRCVREDLADKCETRGLLLDTYSKFRKIPFKVWKTRPCDRGMLGRGVSVGVFFCSSLWNAGEEMQIACLKNLDRNWHGMPDLDQIDGLIQHYGPSVFFHPKEVYLPSSVSWFFTNGALLFKAGQSVGEPIDAKGSNLPAGGSNDLRFWIDLPGDDRRDIVMRGNVESAELYVHVKPAFGGTFTDIAMWVFSPFNGPGTIKIGPTNIALSQVGEHVGDWEHFTLRISNFTGRLHSIYFSQHSGGVWVDACDLEFIEGNRAIVYSSKSGHASFPHPGTYLQGSSALGIGVRNDCARSNFIVESSTRYQIVAAEYLGGCVVEPPWLQYMREWGPKIIYSSRMHLDKMIKRLPLRMQSSVGNFFRKLPVELFGEEGPTGPKEKNNWVGDERW</sequence>
<evidence type="ECO:0000313" key="1">
    <source>
        <dbReference type="EMBL" id="KAJ8443967.1"/>
    </source>
</evidence>
<dbReference type="AlphaFoldDB" id="A0A9Q1QIZ0"/>
<proteinExistence type="predicted"/>
<reference evidence="1" key="1">
    <citation type="submission" date="2022-04" db="EMBL/GenBank/DDBJ databases">
        <title>Carnegiea gigantea Genome sequencing and assembly v2.</title>
        <authorList>
            <person name="Copetti D."/>
            <person name="Sanderson M.J."/>
            <person name="Burquez A."/>
            <person name="Wojciechowski M.F."/>
        </authorList>
    </citation>
    <scope>NUCLEOTIDE SEQUENCE</scope>
    <source>
        <strain evidence="1">SGP5-SGP5p</strain>
        <tissue evidence="1">Aerial part</tissue>
    </source>
</reference>
<evidence type="ECO:0008006" key="3">
    <source>
        <dbReference type="Google" id="ProtNLM"/>
    </source>
</evidence>
<dbReference type="Proteomes" id="UP001153076">
    <property type="component" value="Unassembled WGS sequence"/>
</dbReference>
<keyword evidence="2" id="KW-1185">Reference proteome</keyword>
<gene>
    <name evidence="1" type="ORF">Cgig2_020813</name>
</gene>
<dbReference type="InterPro" id="IPR009291">
    <property type="entry name" value="Vps62"/>
</dbReference>
<evidence type="ECO:0000313" key="2">
    <source>
        <dbReference type="Proteomes" id="UP001153076"/>
    </source>
</evidence>
<dbReference type="PANTHER" id="PTHR48173">
    <property type="entry name" value="GNK2-HOMOLOGOUS DOMAIN-CONTAINING PROTEIN"/>
    <property type="match status" value="1"/>
</dbReference>
<dbReference type="Pfam" id="PF06101">
    <property type="entry name" value="Vps62"/>
    <property type="match status" value="1"/>
</dbReference>
<dbReference type="PANTHER" id="PTHR48173:SF2">
    <property type="entry name" value="VACUOLAR PROTEIN SORTING-ASSOCIATED PROTEIN 62"/>
    <property type="match status" value="1"/>
</dbReference>
<dbReference type="OrthoDB" id="188042at2759"/>
<name>A0A9Q1QIZ0_9CARY</name>
<dbReference type="EMBL" id="JAKOGI010000109">
    <property type="protein sequence ID" value="KAJ8443967.1"/>
    <property type="molecule type" value="Genomic_DNA"/>
</dbReference>
<accession>A0A9Q1QIZ0</accession>